<evidence type="ECO:0000313" key="1">
    <source>
        <dbReference type="EMBL" id="OAE26421.1"/>
    </source>
</evidence>
<name>A0A176W1I5_MARPO</name>
<proteinExistence type="predicted"/>
<dbReference type="Proteomes" id="UP000077202">
    <property type="component" value="Unassembled WGS sequence"/>
</dbReference>
<accession>A0A176W1I5</accession>
<dbReference type="EMBL" id="LVLJ01002188">
    <property type="protein sequence ID" value="OAE26421.1"/>
    <property type="molecule type" value="Genomic_DNA"/>
</dbReference>
<gene>
    <name evidence="1" type="ORF">AXG93_131s1310</name>
</gene>
<dbReference type="AlphaFoldDB" id="A0A176W1I5"/>
<comment type="caution">
    <text evidence="1">The sequence shown here is derived from an EMBL/GenBank/DDBJ whole genome shotgun (WGS) entry which is preliminary data.</text>
</comment>
<protein>
    <submittedName>
        <fullName evidence="1">Uncharacterized protein</fullName>
    </submittedName>
</protein>
<sequence length="89" mass="9730">MQLAEVESSCRARGELAARVTRCLNGYTHWEVAAQERVTLRESLQRSDAWGYAAGRKTGKVVCVLLDRVFSYAVDDAFGGSLCSISGND</sequence>
<organism evidence="1 2">
    <name type="scientific">Marchantia polymorpha subsp. ruderalis</name>
    <dbReference type="NCBI Taxonomy" id="1480154"/>
    <lineage>
        <taxon>Eukaryota</taxon>
        <taxon>Viridiplantae</taxon>
        <taxon>Streptophyta</taxon>
        <taxon>Embryophyta</taxon>
        <taxon>Marchantiophyta</taxon>
        <taxon>Marchantiopsida</taxon>
        <taxon>Marchantiidae</taxon>
        <taxon>Marchantiales</taxon>
        <taxon>Marchantiaceae</taxon>
        <taxon>Marchantia</taxon>
    </lineage>
</organism>
<reference evidence="1" key="1">
    <citation type="submission" date="2016-03" db="EMBL/GenBank/DDBJ databases">
        <title>Mechanisms controlling the formation of the plant cell surface in tip-growing cells are functionally conserved among land plants.</title>
        <authorList>
            <person name="Honkanen S."/>
            <person name="Jones V.A."/>
            <person name="Morieri G."/>
            <person name="Champion C."/>
            <person name="Hetherington A.J."/>
            <person name="Kelly S."/>
            <person name="Saint-Marcoux D."/>
            <person name="Proust H."/>
            <person name="Prescott H."/>
            <person name="Dolan L."/>
        </authorList>
    </citation>
    <scope>NUCLEOTIDE SEQUENCE [LARGE SCALE GENOMIC DNA]</scope>
    <source>
        <tissue evidence="1">Whole gametophyte</tissue>
    </source>
</reference>
<keyword evidence="2" id="KW-1185">Reference proteome</keyword>
<evidence type="ECO:0000313" key="2">
    <source>
        <dbReference type="Proteomes" id="UP000077202"/>
    </source>
</evidence>